<evidence type="ECO:0000313" key="2">
    <source>
        <dbReference type="Proteomes" id="UP000020218"/>
    </source>
</evidence>
<organism evidence="1 2">
    <name type="scientific">Candidatus Accumulibacter adjunctus</name>
    <dbReference type="NCBI Taxonomy" id="1454001"/>
    <lineage>
        <taxon>Bacteria</taxon>
        <taxon>Pseudomonadati</taxon>
        <taxon>Pseudomonadota</taxon>
        <taxon>Betaproteobacteria</taxon>
        <taxon>Candidatus Accumulibacter</taxon>
    </lineage>
</organism>
<evidence type="ECO:0000313" key="1">
    <source>
        <dbReference type="EMBL" id="EXI68407.1"/>
    </source>
</evidence>
<accession>A0A011NV01</accession>
<dbReference type="AlphaFoldDB" id="A0A011NV01"/>
<protein>
    <submittedName>
        <fullName evidence="1">Uncharacterized protein</fullName>
    </submittedName>
</protein>
<dbReference type="Proteomes" id="UP000020218">
    <property type="component" value="Unassembled WGS sequence"/>
</dbReference>
<gene>
    <name evidence="1" type="ORF">AW08_01189</name>
</gene>
<proteinExistence type="predicted"/>
<dbReference type="STRING" id="1454001.AW08_01189"/>
<keyword evidence="2" id="KW-1185">Reference proteome</keyword>
<reference evidence="1" key="1">
    <citation type="submission" date="2014-02" db="EMBL/GenBank/DDBJ databases">
        <title>Expanding our view of genomic diversity in Candidatus Accumulibacter clades.</title>
        <authorList>
            <person name="Skennerton C.T."/>
            <person name="Barr J.J."/>
            <person name="Slater F.R."/>
            <person name="Bond P.L."/>
            <person name="Tyson G.W."/>
        </authorList>
    </citation>
    <scope>NUCLEOTIDE SEQUENCE [LARGE SCALE GENOMIC DNA]</scope>
</reference>
<dbReference type="PATRIC" id="fig|1454001.3.peg.1213"/>
<name>A0A011NV01_9PROT</name>
<comment type="caution">
    <text evidence="1">The sequence shown here is derived from an EMBL/GenBank/DDBJ whole genome shotgun (WGS) entry which is preliminary data.</text>
</comment>
<sequence length="128" mass="13744">MLMTHAARLPVPAYLPAIVRAEFDSALDALLALTVPRDEAMDLLLASWLSAEPDCLLTTIDGGRAVVVLRAASGRWAACTTFLNHSCDSHADAERRLRRLLRGQQRGHVACLPATVVRLASATMIAVG</sequence>
<dbReference type="EMBL" id="JFAX01000005">
    <property type="protein sequence ID" value="EXI68407.1"/>
    <property type="molecule type" value="Genomic_DNA"/>
</dbReference>